<reference evidence="2 3" key="1">
    <citation type="submission" date="2020-04" db="EMBL/GenBank/DDBJ databases">
        <title>Perkinsus chesapeaki whole genome sequence.</title>
        <authorList>
            <person name="Bogema D.R."/>
        </authorList>
    </citation>
    <scope>NUCLEOTIDE SEQUENCE [LARGE SCALE GENOMIC DNA]</scope>
    <source>
        <strain evidence="2">ATCC PRA-425</strain>
    </source>
</reference>
<organism evidence="2 3">
    <name type="scientific">Perkinsus chesapeaki</name>
    <name type="common">Clam parasite</name>
    <name type="synonym">Perkinsus andrewsi</name>
    <dbReference type="NCBI Taxonomy" id="330153"/>
    <lineage>
        <taxon>Eukaryota</taxon>
        <taxon>Sar</taxon>
        <taxon>Alveolata</taxon>
        <taxon>Perkinsozoa</taxon>
        <taxon>Perkinsea</taxon>
        <taxon>Perkinsida</taxon>
        <taxon>Perkinsidae</taxon>
        <taxon>Perkinsus</taxon>
    </lineage>
</organism>
<dbReference type="Proteomes" id="UP000591131">
    <property type="component" value="Unassembled WGS sequence"/>
</dbReference>
<dbReference type="AlphaFoldDB" id="A0A7J6N0I0"/>
<name>A0A7J6N0I0_PERCH</name>
<feature type="chain" id="PRO_5029569307" description="Immunoglobulin super DCC subclass member" evidence="1">
    <location>
        <begin position="18"/>
        <end position="291"/>
    </location>
</feature>
<evidence type="ECO:0000313" key="2">
    <source>
        <dbReference type="EMBL" id="KAF4677373.1"/>
    </source>
</evidence>
<keyword evidence="3" id="KW-1185">Reference proteome</keyword>
<keyword evidence="1" id="KW-0732">Signal</keyword>
<evidence type="ECO:0000256" key="1">
    <source>
        <dbReference type="SAM" id="SignalP"/>
    </source>
</evidence>
<proteinExistence type="predicted"/>
<feature type="signal peptide" evidence="1">
    <location>
        <begin position="1"/>
        <end position="17"/>
    </location>
</feature>
<comment type="caution">
    <text evidence="2">The sequence shown here is derived from an EMBL/GenBank/DDBJ whole genome shotgun (WGS) entry which is preliminary data.</text>
</comment>
<protein>
    <recommendedName>
        <fullName evidence="4">Immunoglobulin super DCC subclass member</fullName>
    </recommendedName>
</protein>
<gene>
    <name evidence="2" type="ORF">FOL47_001959</name>
</gene>
<evidence type="ECO:0008006" key="4">
    <source>
        <dbReference type="Google" id="ProtNLM"/>
    </source>
</evidence>
<sequence>MTLSFFSFTLALASASGRLLQDATTTTLVTTSSISTTDAEVSTVTSAVSTAASVTTTPDPAALQNTCNAYCQQLNGEKSYCKTTIAAPSCFIGDQPCGTFELCGDTVTPTTVVDAPAGDGSFEPACDVMCQSLNDEASYCKWWMPIPTCLGGDQACGDHSVCTSQTWPPAPKPSRPAGSHPYESAPCNAYCVSLNGEGSYCKWWKDEPVCQAGNQSCGVGDCPSGTSAPPEVPEDAHSGHSPACDSYCVEKNPTVNGDRESYCKWWLTVPTCLYGDQHCGPSVCEATSPAP</sequence>
<accession>A0A7J6N0I0</accession>
<evidence type="ECO:0000313" key="3">
    <source>
        <dbReference type="Proteomes" id="UP000591131"/>
    </source>
</evidence>
<dbReference type="EMBL" id="JAAPAO010000015">
    <property type="protein sequence ID" value="KAF4677373.1"/>
    <property type="molecule type" value="Genomic_DNA"/>
</dbReference>
<dbReference type="OrthoDB" id="437802at2759"/>